<feature type="domain" description="HTH lysR-type" evidence="5">
    <location>
        <begin position="1"/>
        <end position="60"/>
    </location>
</feature>
<dbReference type="InterPro" id="IPR000847">
    <property type="entry name" value="LysR_HTH_N"/>
</dbReference>
<evidence type="ECO:0000256" key="4">
    <source>
        <dbReference type="ARBA" id="ARBA00023163"/>
    </source>
</evidence>
<reference evidence="6" key="2">
    <citation type="submission" date="2020-09" db="EMBL/GenBank/DDBJ databases">
        <authorList>
            <person name="Sun Q."/>
            <person name="Zhou Y."/>
        </authorList>
    </citation>
    <scope>NUCLEOTIDE SEQUENCE</scope>
    <source>
        <strain evidence="6">CGMCC 1.15425</strain>
    </source>
</reference>
<dbReference type="AlphaFoldDB" id="A0A916QIH2"/>
<dbReference type="Pfam" id="PF00126">
    <property type="entry name" value="HTH_1"/>
    <property type="match status" value="1"/>
</dbReference>
<evidence type="ECO:0000256" key="2">
    <source>
        <dbReference type="ARBA" id="ARBA00023015"/>
    </source>
</evidence>
<evidence type="ECO:0000313" key="7">
    <source>
        <dbReference type="Proteomes" id="UP000627715"/>
    </source>
</evidence>
<name>A0A916QIH2_9GAMM</name>
<dbReference type="PRINTS" id="PR00039">
    <property type="entry name" value="HTHLYSR"/>
</dbReference>
<reference evidence="6" key="1">
    <citation type="journal article" date="2014" name="Int. J. Syst. Evol. Microbiol.">
        <title>Complete genome sequence of Corynebacterium casei LMG S-19264T (=DSM 44701T), isolated from a smear-ripened cheese.</title>
        <authorList>
            <consortium name="US DOE Joint Genome Institute (JGI-PGF)"/>
            <person name="Walter F."/>
            <person name="Albersmeier A."/>
            <person name="Kalinowski J."/>
            <person name="Ruckert C."/>
        </authorList>
    </citation>
    <scope>NUCLEOTIDE SEQUENCE</scope>
    <source>
        <strain evidence="6">CGMCC 1.15425</strain>
    </source>
</reference>
<evidence type="ECO:0000256" key="1">
    <source>
        <dbReference type="ARBA" id="ARBA00009437"/>
    </source>
</evidence>
<comment type="caution">
    <text evidence="6">The sequence shown here is derived from an EMBL/GenBank/DDBJ whole genome shotgun (WGS) entry which is preliminary data.</text>
</comment>
<keyword evidence="7" id="KW-1185">Reference proteome</keyword>
<dbReference type="Gene3D" id="3.40.190.290">
    <property type="match status" value="1"/>
</dbReference>
<dbReference type="GO" id="GO:0000976">
    <property type="term" value="F:transcription cis-regulatory region binding"/>
    <property type="evidence" value="ECO:0007669"/>
    <property type="project" value="TreeGrafter"/>
</dbReference>
<accession>A0A916QIH2</accession>
<evidence type="ECO:0000259" key="5">
    <source>
        <dbReference type="PROSITE" id="PS50931"/>
    </source>
</evidence>
<organism evidence="6 7">
    <name type="scientific">Pseudohongiella nitratireducens</name>
    <dbReference type="NCBI Taxonomy" id="1768907"/>
    <lineage>
        <taxon>Bacteria</taxon>
        <taxon>Pseudomonadati</taxon>
        <taxon>Pseudomonadota</taxon>
        <taxon>Gammaproteobacteria</taxon>
        <taxon>Pseudomonadales</taxon>
        <taxon>Pseudohongiellaceae</taxon>
        <taxon>Pseudohongiella</taxon>
    </lineage>
</organism>
<dbReference type="InterPro" id="IPR005119">
    <property type="entry name" value="LysR_subst-bd"/>
</dbReference>
<dbReference type="PROSITE" id="PS50931">
    <property type="entry name" value="HTH_LYSR"/>
    <property type="match status" value="1"/>
</dbReference>
<evidence type="ECO:0000313" key="6">
    <source>
        <dbReference type="EMBL" id="GFZ75808.1"/>
    </source>
</evidence>
<dbReference type="PANTHER" id="PTHR30126">
    <property type="entry name" value="HTH-TYPE TRANSCRIPTIONAL REGULATOR"/>
    <property type="match status" value="1"/>
</dbReference>
<sequence>MHYTLRHLEVFLATAFHENVSMAADSLAMSQSAASASLKDLEQRFGIQLFDRVGKRLQLNDFGKSLRPHAEALLSQAKEFEGLLLQRGQSSQIKVGATLTIGNYLAVPIMAEFMSRYPGSRVELTVENTSSITEKVRNFELDIGLVEGELQDTNLDVIPWRNDDLSLFCAPDHPLAGRPTLTDDDLLHAEWIIREAGSGTRQAFERAMHGLAPRIQVRLELQHTEAIKRAVEAGLGIGCLSTITLQEAFRRGSLLPLYAPQRDWVRQFYFILHKQKYRSAGLRNWLALCQEEGAGQFSTYGPDE</sequence>
<dbReference type="OrthoDB" id="9808620at2"/>
<dbReference type="InterPro" id="IPR036390">
    <property type="entry name" value="WH_DNA-bd_sf"/>
</dbReference>
<dbReference type="RefSeq" id="WP_068810851.1">
    <property type="nucleotide sequence ID" value="NZ_BMIY01000007.1"/>
</dbReference>
<dbReference type="GO" id="GO:0003700">
    <property type="term" value="F:DNA-binding transcription factor activity"/>
    <property type="evidence" value="ECO:0007669"/>
    <property type="project" value="InterPro"/>
</dbReference>
<keyword evidence="3" id="KW-0238">DNA-binding</keyword>
<comment type="similarity">
    <text evidence="1">Belongs to the LysR transcriptional regulatory family.</text>
</comment>
<evidence type="ECO:0000256" key="3">
    <source>
        <dbReference type="ARBA" id="ARBA00023125"/>
    </source>
</evidence>
<keyword evidence="2" id="KW-0805">Transcription regulation</keyword>
<dbReference type="PANTHER" id="PTHR30126:SF94">
    <property type="entry name" value="LYSR FAMILY TRANSCRIPTIONAL REGULATOR"/>
    <property type="match status" value="1"/>
</dbReference>
<dbReference type="Proteomes" id="UP000627715">
    <property type="component" value="Unassembled WGS sequence"/>
</dbReference>
<dbReference type="InterPro" id="IPR036388">
    <property type="entry name" value="WH-like_DNA-bd_sf"/>
</dbReference>
<keyword evidence="4" id="KW-0804">Transcription</keyword>
<dbReference type="Gene3D" id="1.10.10.10">
    <property type="entry name" value="Winged helix-like DNA-binding domain superfamily/Winged helix DNA-binding domain"/>
    <property type="match status" value="1"/>
</dbReference>
<proteinExistence type="inferred from homology"/>
<protein>
    <submittedName>
        <fullName evidence="6">LysR family transcriptional regulator</fullName>
    </submittedName>
</protein>
<dbReference type="SUPFAM" id="SSF46785">
    <property type="entry name" value="Winged helix' DNA-binding domain"/>
    <property type="match status" value="1"/>
</dbReference>
<dbReference type="SUPFAM" id="SSF53850">
    <property type="entry name" value="Periplasmic binding protein-like II"/>
    <property type="match status" value="1"/>
</dbReference>
<dbReference type="EMBL" id="BMIY01000007">
    <property type="protein sequence ID" value="GFZ75808.1"/>
    <property type="molecule type" value="Genomic_DNA"/>
</dbReference>
<gene>
    <name evidence="6" type="ORF">GCM10011403_17940</name>
</gene>
<dbReference type="CDD" id="cd08420">
    <property type="entry name" value="PBP2_CysL_like"/>
    <property type="match status" value="1"/>
</dbReference>
<dbReference type="Pfam" id="PF03466">
    <property type="entry name" value="LysR_substrate"/>
    <property type="match status" value="1"/>
</dbReference>